<proteinExistence type="predicted"/>
<gene>
    <name evidence="1" type="ORF">LCGC14_0757440</name>
</gene>
<dbReference type="EMBL" id="LAZR01001856">
    <property type="protein sequence ID" value="KKN38032.1"/>
    <property type="molecule type" value="Genomic_DNA"/>
</dbReference>
<reference evidence="1" key="1">
    <citation type="journal article" date="2015" name="Nature">
        <title>Complex archaea that bridge the gap between prokaryotes and eukaryotes.</title>
        <authorList>
            <person name="Spang A."/>
            <person name="Saw J.H."/>
            <person name="Jorgensen S.L."/>
            <person name="Zaremba-Niedzwiedzka K."/>
            <person name="Martijn J."/>
            <person name="Lind A.E."/>
            <person name="van Eijk R."/>
            <person name="Schleper C."/>
            <person name="Guy L."/>
            <person name="Ettema T.J."/>
        </authorList>
    </citation>
    <scope>NUCLEOTIDE SEQUENCE</scope>
</reference>
<evidence type="ECO:0000313" key="1">
    <source>
        <dbReference type="EMBL" id="KKN38032.1"/>
    </source>
</evidence>
<organism evidence="1">
    <name type="scientific">marine sediment metagenome</name>
    <dbReference type="NCBI Taxonomy" id="412755"/>
    <lineage>
        <taxon>unclassified sequences</taxon>
        <taxon>metagenomes</taxon>
        <taxon>ecological metagenomes</taxon>
    </lineage>
</organism>
<name>A0A0F9QM08_9ZZZZ</name>
<accession>A0A0F9QM08</accession>
<comment type="caution">
    <text evidence="1">The sequence shown here is derived from an EMBL/GenBank/DDBJ whole genome shotgun (WGS) entry which is preliminary data.</text>
</comment>
<protein>
    <submittedName>
        <fullName evidence="1">Uncharacterized protein</fullName>
    </submittedName>
</protein>
<dbReference type="AlphaFoldDB" id="A0A0F9QM08"/>
<sequence length="90" mass="10137">MKHPTPYAVRCTGDTLDGVATVRWPCGIVYLQYYGQHGYDYQMNKPDSGWYCPNCGSTAVWQDDIYEEAIEEREKDACDPTVPGEPVARG</sequence>